<evidence type="ECO:0000313" key="1">
    <source>
        <dbReference type="EMBL" id="THF59611.1"/>
    </source>
</evidence>
<evidence type="ECO:0000313" key="2">
    <source>
        <dbReference type="Proteomes" id="UP000306441"/>
    </source>
</evidence>
<accession>A0ABY2QBT1</accession>
<keyword evidence="2" id="KW-1185">Reference proteome</keyword>
<reference evidence="1 2" key="1">
    <citation type="submission" date="2019-04" db="EMBL/GenBank/DDBJ databases">
        <title>Mesorhizobium composti sp. nov., isolated from compost.</title>
        <authorList>
            <person name="Lin S.-Y."/>
            <person name="Hameed A."/>
            <person name="Hsieh Y.-T."/>
            <person name="Young C.-C."/>
        </authorList>
    </citation>
    <scope>NUCLEOTIDE SEQUENCE [LARGE SCALE GENOMIC DNA]</scope>
    <source>
        <strain evidence="1 2">CC-YTH430</strain>
    </source>
</reference>
<protein>
    <submittedName>
        <fullName evidence="1">Uncharacterized protein</fullName>
    </submittedName>
</protein>
<gene>
    <name evidence="1" type="ORF">E6C48_00670</name>
</gene>
<organism evidence="1 2">
    <name type="scientific">Ollibium composti</name>
    <dbReference type="NCBI Taxonomy" id="2675109"/>
    <lineage>
        <taxon>Bacteria</taxon>
        <taxon>Pseudomonadati</taxon>
        <taxon>Pseudomonadota</taxon>
        <taxon>Alphaproteobacteria</taxon>
        <taxon>Hyphomicrobiales</taxon>
        <taxon>Phyllobacteriaceae</taxon>
        <taxon>Ollibium</taxon>
    </lineage>
</organism>
<dbReference type="Proteomes" id="UP000306441">
    <property type="component" value="Unassembled WGS sequence"/>
</dbReference>
<name>A0ABY2QBT1_9HYPH</name>
<proteinExistence type="predicted"/>
<comment type="caution">
    <text evidence="1">The sequence shown here is derived from an EMBL/GenBank/DDBJ whole genome shotgun (WGS) entry which is preliminary data.</text>
</comment>
<dbReference type="EMBL" id="SSNY01000001">
    <property type="protein sequence ID" value="THF59611.1"/>
    <property type="molecule type" value="Genomic_DNA"/>
</dbReference>
<sequence length="67" mass="7970">MTTRIDIEATSDRLAADERISDYEFWRSLKNLNNEIFEIANSNEPIPFEMVRWRAILKQARSKRGRV</sequence>
<dbReference type="RefSeq" id="WP_136352957.1">
    <property type="nucleotide sequence ID" value="NZ_SSNY01000001.1"/>
</dbReference>